<keyword evidence="3" id="KW-1185">Reference proteome</keyword>
<evidence type="ECO:0000313" key="3">
    <source>
        <dbReference type="Proteomes" id="UP000294887"/>
    </source>
</evidence>
<dbReference type="Proteomes" id="UP000294887">
    <property type="component" value="Unassembled WGS sequence"/>
</dbReference>
<feature type="region of interest" description="Disordered" evidence="1">
    <location>
        <begin position="1"/>
        <end position="25"/>
    </location>
</feature>
<evidence type="ECO:0000256" key="1">
    <source>
        <dbReference type="SAM" id="MobiDB-lite"/>
    </source>
</evidence>
<protein>
    <submittedName>
        <fullName evidence="2">Uncharacterized protein DUF3305</fullName>
    </submittedName>
</protein>
<reference evidence="2 3" key="1">
    <citation type="submission" date="2019-03" db="EMBL/GenBank/DDBJ databases">
        <title>Genomic Encyclopedia of Type Strains, Phase IV (KMG-IV): sequencing the most valuable type-strain genomes for metagenomic binning, comparative biology and taxonomic classification.</title>
        <authorList>
            <person name="Goeker M."/>
        </authorList>
    </citation>
    <scope>NUCLEOTIDE SEQUENCE [LARGE SCALE GENOMIC DNA]</scope>
    <source>
        <strain evidence="2 3">DSM 24830</strain>
    </source>
</reference>
<dbReference type="EMBL" id="SMFQ01000003">
    <property type="protein sequence ID" value="TCJ87859.1"/>
    <property type="molecule type" value="Genomic_DNA"/>
</dbReference>
<proteinExistence type="predicted"/>
<dbReference type="AlphaFoldDB" id="A0A4R1F5J0"/>
<sequence>MNKSDTSTNNKPENSQADISTTDSEKLKNSFTVSVIMESRPSQNKWIDEVWDAVGIVALSEQDVDAGESSEAKDQIKVVEQGEVKQLIYSGMKIRLYNDECESYYHNLMSPEPGCFIIAREEDAEGNDTGIPIPFLVSLSFDEAHAYLEGEATIYAVPIPPELYRWAEAYVVENYVAEKRIKRKRTDWKVDSREGQQPGKQQDKSGN</sequence>
<gene>
    <name evidence="2" type="ORF">EV695_2375</name>
</gene>
<feature type="region of interest" description="Disordered" evidence="1">
    <location>
        <begin position="184"/>
        <end position="207"/>
    </location>
</feature>
<dbReference type="Pfam" id="PF11749">
    <property type="entry name" value="DUF3305"/>
    <property type="match status" value="1"/>
</dbReference>
<evidence type="ECO:0000313" key="2">
    <source>
        <dbReference type="EMBL" id="TCJ87859.1"/>
    </source>
</evidence>
<dbReference type="InterPro" id="IPR021736">
    <property type="entry name" value="DUF3305"/>
</dbReference>
<dbReference type="RefSeq" id="WP_131906102.1">
    <property type="nucleotide sequence ID" value="NZ_BAAAFU010000004.1"/>
</dbReference>
<accession>A0A4R1F5J0</accession>
<comment type="caution">
    <text evidence="2">The sequence shown here is derived from an EMBL/GenBank/DDBJ whole genome shotgun (WGS) entry which is preliminary data.</text>
</comment>
<dbReference type="OrthoDB" id="5796920at2"/>
<feature type="compositionally biased region" description="Polar residues" evidence="1">
    <location>
        <begin position="1"/>
        <end position="22"/>
    </location>
</feature>
<organism evidence="2 3">
    <name type="scientific">Cocleimonas flava</name>
    <dbReference type="NCBI Taxonomy" id="634765"/>
    <lineage>
        <taxon>Bacteria</taxon>
        <taxon>Pseudomonadati</taxon>
        <taxon>Pseudomonadota</taxon>
        <taxon>Gammaproteobacteria</taxon>
        <taxon>Thiotrichales</taxon>
        <taxon>Thiotrichaceae</taxon>
        <taxon>Cocleimonas</taxon>
    </lineage>
</organism>
<name>A0A4R1F5J0_9GAMM</name>